<comment type="caution">
    <text evidence="1">The sequence shown here is derived from an EMBL/GenBank/DDBJ whole genome shotgun (WGS) entry which is preliminary data.</text>
</comment>
<dbReference type="EMBL" id="JAUTXU010000086">
    <property type="protein sequence ID" value="KAK3710192.1"/>
    <property type="molecule type" value="Genomic_DNA"/>
</dbReference>
<keyword evidence="1" id="KW-0489">Methyltransferase</keyword>
<dbReference type="EC" id="2.1.1.107" evidence="1"/>
<proteinExistence type="predicted"/>
<evidence type="ECO:0000313" key="2">
    <source>
        <dbReference type="Proteomes" id="UP001281147"/>
    </source>
</evidence>
<protein>
    <submittedName>
        <fullName evidence="1">Uroporphyrin-III C-methyltransferase</fullName>
        <ecNumber evidence="1">2.1.1.107</ecNumber>
    </submittedName>
</protein>
<evidence type="ECO:0000313" key="1">
    <source>
        <dbReference type="EMBL" id="KAK3710192.1"/>
    </source>
</evidence>
<keyword evidence="1" id="KW-0808">Transferase</keyword>
<organism evidence="1 2">
    <name type="scientific">Vermiconidia calcicola</name>
    <dbReference type="NCBI Taxonomy" id="1690605"/>
    <lineage>
        <taxon>Eukaryota</taxon>
        <taxon>Fungi</taxon>
        <taxon>Dikarya</taxon>
        <taxon>Ascomycota</taxon>
        <taxon>Pezizomycotina</taxon>
        <taxon>Dothideomycetes</taxon>
        <taxon>Dothideomycetidae</taxon>
        <taxon>Mycosphaerellales</taxon>
        <taxon>Extremaceae</taxon>
        <taxon>Vermiconidia</taxon>
    </lineage>
</organism>
<sequence length="986" mass="107218">MSTLVWPPISHDELIRAEEDTINREIEWLLTSLQDTLHSLKAGLEECAELLAPKEPGSTLVLSSLRSENLKGFITRVGTRVVKGDVYLRLPSLPPPKGQNAYKLSISTLPTAPTIVLEQLTTTRTLINACLDVVDATRWTGESKNANFISGQLRLLHDNIQEAKGALKGWITGQKAWHEDALTAETFNPPLPDHISFHLSVSEAAILLNVRTLEAAYPGTGTSTPLSTNSASTGQQSYSGFSLREKLVTALGGGRPAFHDEAHEVFMYKGQEVRVRDKVRVESQDPSLMSAMAKLGALERSVAVSRRALDVVMAITTSMTPALLTATDSTSHIHLIIGSNPLAGARCSKSLEVGAKSILIAPETDNVHYGLLKRIEENGITWLKRQFEDADVKTLGREEVDHVVDAVFVTSGGKSPLAAHISALCRRLRIPVNVTDSQSLSTFTILSTHTSGPLQIGVTTSGKGCKLASRIRREVVSALPSNLGDAVERLGTVRRRIWEQDHANEVELDAEDDDAGQNAAFNKLVTPTDTEAAKARRMRWLAQICEYWPLSRLAAITDDDVEGILQAYKQETKQQALPATEEKAILNPTSLDARRRRGRIILAGSGPGHPDLLTTATLNAIRSADLILADKLVPAPILELVPRRTPIHIARKFPGNADNAQEELHRIGLEGLREGKTVLRLKQGDPYLYGRGAEEVAFFREHAYEATVLPGITSSLSAPLFAKIPVTHRAVSDHVLVCTGTGRKGAAPEPPAYLPNQTVVFLMALHRLKELVSSLTTRESDAWPASTPCAVIERASCPDQRVIRTSLEYVSIAVEEEGSRPPGLLVVGAACEVLQKSSLKWVVEDGFHGLDGLDGLEEASVRLQGLRETIATPDGPLNHTRAADGVVGSPNTIGPALAAEGASSFACGPPVSSANAFTKRGVSFITHGVNELADKRRWMLEKAFPHAEGKKLRRGDSWAKPAVRRYLRQVDRFRELLFFYVHVTGG</sequence>
<accession>A0ACC3N7Q5</accession>
<keyword evidence="2" id="KW-1185">Reference proteome</keyword>
<dbReference type="Proteomes" id="UP001281147">
    <property type="component" value="Unassembled WGS sequence"/>
</dbReference>
<reference evidence="1" key="1">
    <citation type="submission" date="2023-07" db="EMBL/GenBank/DDBJ databases">
        <title>Black Yeasts Isolated from many extreme environments.</title>
        <authorList>
            <person name="Coleine C."/>
            <person name="Stajich J.E."/>
            <person name="Selbmann L."/>
        </authorList>
    </citation>
    <scope>NUCLEOTIDE SEQUENCE</scope>
    <source>
        <strain evidence="1">CCFEE 5714</strain>
    </source>
</reference>
<name>A0ACC3N7Q5_9PEZI</name>
<gene>
    <name evidence="1" type="primary">MET1_1</name>
    <name evidence="1" type="ORF">LTR37_010413</name>
</gene>